<gene>
    <name evidence="3" type="ORF">G4177_11925</name>
</gene>
<evidence type="ECO:0000256" key="1">
    <source>
        <dbReference type="SAM" id="MobiDB-lite"/>
    </source>
</evidence>
<evidence type="ECO:0000313" key="4">
    <source>
        <dbReference type="Proteomes" id="UP001516472"/>
    </source>
</evidence>
<dbReference type="RefSeq" id="WP_193348298.1">
    <property type="nucleotide sequence ID" value="NZ_CBCSIP010000015.1"/>
</dbReference>
<evidence type="ECO:0000256" key="2">
    <source>
        <dbReference type="SAM" id="SignalP"/>
    </source>
</evidence>
<reference evidence="3 4" key="1">
    <citation type="submission" date="2020-02" db="EMBL/GenBank/DDBJ databases">
        <authorList>
            <person name="Babadi Z.K."/>
            <person name="Risdian C."/>
            <person name="Ebrahimipour G.H."/>
            <person name="Wink J."/>
        </authorList>
    </citation>
    <scope>NUCLEOTIDE SEQUENCE [LARGE SCALE GENOMIC DNA]</scope>
    <source>
        <strain evidence="3 4">ZKHCc1 1396</strain>
    </source>
</reference>
<dbReference type="Proteomes" id="UP001516472">
    <property type="component" value="Unassembled WGS sequence"/>
</dbReference>
<name>A0ABR9PLV9_9BACT</name>
<organism evidence="3 4">
    <name type="scientific">Corallococcus soli</name>
    <dbReference type="NCBI Taxonomy" id="2710757"/>
    <lineage>
        <taxon>Bacteria</taxon>
        <taxon>Pseudomonadati</taxon>
        <taxon>Myxococcota</taxon>
        <taxon>Myxococcia</taxon>
        <taxon>Myxococcales</taxon>
        <taxon>Cystobacterineae</taxon>
        <taxon>Myxococcaceae</taxon>
        <taxon>Corallococcus</taxon>
    </lineage>
</organism>
<sequence length="161" mass="15590">MRKTPASSSVVWLALCTLLVAGCGGTEQPDPTLNTGGDNLGADTSDVFEPDGGTGPVHTGKVTVCHIPPGNPANAHTITVGAPALSAHLRHGDTLGDCDEGSSQDGGTSEPDAGSTDAGPGGSTDAGPVCIPAGSACDPEGASACCDGLSCTEGSCWGEIG</sequence>
<accession>A0ABR9PLV9</accession>
<feature type="signal peptide" evidence="2">
    <location>
        <begin position="1"/>
        <end position="21"/>
    </location>
</feature>
<proteinExistence type="predicted"/>
<keyword evidence="2" id="KW-0732">Signal</keyword>
<protein>
    <recommendedName>
        <fullName evidence="5">Lipoprotein</fullName>
    </recommendedName>
</protein>
<dbReference type="EMBL" id="JAAIYO010000003">
    <property type="protein sequence ID" value="MBE4748869.1"/>
    <property type="molecule type" value="Genomic_DNA"/>
</dbReference>
<feature type="chain" id="PRO_5046226537" description="Lipoprotein" evidence="2">
    <location>
        <begin position="22"/>
        <end position="161"/>
    </location>
</feature>
<dbReference type="PROSITE" id="PS51257">
    <property type="entry name" value="PROKAR_LIPOPROTEIN"/>
    <property type="match status" value="1"/>
</dbReference>
<evidence type="ECO:0000313" key="3">
    <source>
        <dbReference type="EMBL" id="MBE4748869.1"/>
    </source>
</evidence>
<feature type="region of interest" description="Disordered" evidence="1">
    <location>
        <begin position="90"/>
        <end position="129"/>
    </location>
</feature>
<evidence type="ECO:0008006" key="5">
    <source>
        <dbReference type="Google" id="ProtNLM"/>
    </source>
</evidence>
<keyword evidence="4" id="KW-1185">Reference proteome</keyword>
<comment type="caution">
    <text evidence="3">The sequence shown here is derived from an EMBL/GenBank/DDBJ whole genome shotgun (WGS) entry which is preliminary data.</text>
</comment>